<evidence type="ECO:0000313" key="1">
    <source>
        <dbReference type="EMBL" id="TGX96142.1"/>
    </source>
</evidence>
<organism evidence="1 2">
    <name type="scientific">Hominisplanchenecus murintestinalis</name>
    <dbReference type="NCBI Taxonomy" id="2941517"/>
    <lineage>
        <taxon>Bacteria</taxon>
        <taxon>Bacillati</taxon>
        <taxon>Bacillota</taxon>
        <taxon>Clostridia</taxon>
        <taxon>Lachnospirales</taxon>
        <taxon>Lachnospiraceae</taxon>
        <taxon>Hominisplanchenecus</taxon>
    </lineage>
</organism>
<accession>A0AC61QV55</accession>
<dbReference type="Proteomes" id="UP000307720">
    <property type="component" value="Unassembled WGS sequence"/>
</dbReference>
<gene>
    <name evidence="1" type="ORF">E5357_17200</name>
</gene>
<evidence type="ECO:0000313" key="2">
    <source>
        <dbReference type="Proteomes" id="UP000307720"/>
    </source>
</evidence>
<sequence length="56" mass="6598">MNKRYKYQEVAEQIKMDIFVNYQAPSKPIPSIREYAEVNQVNPHTVACALRLLMEK</sequence>
<name>A0AC61QV55_9FIRM</name>
<comment type="caution">
    <text evidence="1">The sequence shown here is derived from an EMBL/GenBank/DDBJ whole genome shotgun (WGS) entry which is preliminary data.</text>
</comment>
<proteinExistence type="predicted"/>
<dbReference type="EMBL" id="SRZB01000084">
    <property type="protein sequence ID" value="TGX96142.1"/>
    <property type="molecule type" value="Genomic_DNA"/>
</dbReference>
<protein>
    <submittedName>
        <fullName evidence="1">GntR family transcriptional regulator</fullName>
    </submittedName>
</protein>
<reference evidence="1" key="1">
    <citation type="submission" date="2019-04" db="EMBL/GenBank/DDBJ databases">
        <title>Microbes associate with the intestines of laboratory mice.</title>
        <authorList>
            <person name="Navarre W."/>
            <person name="Wong E."/>
            <person name="Huang K."/>
            <person name="Tropini C."/>
            <person name="Ng K."/>
            <person name="Yu B."/>
        </authorList>
    </citation>
    <scope>NUCLEOTIDE SEQUENCE</scope>
    <source>
        <strain evidence="1">NM72_1-8</strain>
    </source>
</reference>
<keyword evidence="2" id="KW-1185">Reference proteome</keyword>